<evidence type="ECO:0000256" key="1">
    <source>
        <dbReference type="ARBA" id="ARBA00004651"/>
    </source>
</evidence>
<feature type="transmembrane region" description="Helical" evidence="7">
    <location>
        <begin position="138"/>
        <end position="159"/>
    </location>
</feature>
<keyword evidence="3" id="KW-1003">Cell membrane</keyword>
<comment type="subcellular location">
    <subcellularLocation>
        <location evidence="1">Cell membrane</location>
        <topology evidence="1">Multi-pass membrane protein</topology>
    </subcellularLocation>
</comment>
<name>A0A7R7IF40_9FIRM</name>
<reference evidence="9 10" key="1">
    <citation type="submission" date="2020-11" db="EMBL/GenBank/DDBJ databases">
        <title>Draft genome sequencing of a Lachnospiraceae strain isolated from anoxic soil subjected to BSD treatment.</title>
        <authorList>
            <person name="Uek A."/>
            <person name="Tonouchi A."/>
        </authorList>
    </citation>
    <scope>NUCLEOTIDE SEQUENCE [LARGE SCALE GENOMIC DNA]</scope>
    <source>
        <strain evidence="9 10">TB5</strain>
    </source>
</reference>
<accession>A0A7R7IF40</accession>
<dbReference type="PANTHER" id="PTHR42709">
    <property type="entry name" value="ALKALINE PHOSPHATASE LIKE PROTEIN"/>
    <property type="match status" value="1"/>
</dbReference>
<evidence type="ECO:0000256" key="3">
    <source>
        <dbReference type="ARBA" id="ARBA00022475"/>
    </source>
</evidence>
<evidence type="ECO:0000256" key="2">
    <source>
        <dbReference type="ARBA" id="ARBA00010792"/>
    </source>
</evidence>
<dbReference type="PANTHER" id="PTHR42709:SF6">
    <property type="entry name" value="UNDECAPRENYL PHOSPHATE TRANSPORTER A"/>
    <property type="match status" value="1"/>
</dbReference>
<comment type="similarity">
    <text evidence="2">Belongs to the DedA family.</text>
</comment>
<dbReference type="Proteomes" id="UP000595897">
    <property type="component" value="Chromosome"/>
</dbReference>
<dbReference type="Pfam" id="PF09335">
    <property type="entry name" value="VTT_dom"/>
    <property type="match status" value="1"/>
</dbReference>
<dbReference type="KEGG" id="ahb:bsdtb5_30580"/>
<evidence type="ECO:0000256" key="5">
    <source>
        <dbReference type="ARBA" id="ARBA00022989"/>
    </source>
</evidence>
<evidence type="ECO:0000313" key="9">
    <source>
        <dbReference type="EMBL" id="BCN31763.1"/>
    </source>
</evidence>
<proteinExistence type="inferred from homology"/>
<evidence type="ECO:0000256" key="4">
    <source>
        <dbReference type="ARBA" id="ARBA00022692"/>
    </source>
</evidence>
<evidence type="ECO:0000313" key="10">
    <source>
        <dbReference type="Proteomes" id="UP000595897"/>
    </source>
</evidence>
<dbReference type="GO" id="GO:0005886">
    <property type="term" value="C:plasma membrane"/>
    <property type="evidence" value="ECO:0007669"/>
    <property type="project" value="UniProtKB-SubCell"/>
</dbReference>
<feature type="transmembrane region" description="Helical" evidence="7">
    <location>
        <begin position="179"/>
        <end position="197"/>
    </location>
</feature>
<feature type="transmembrane region" description="Helical" evidence="7">
    <location>
        <begin position="50"/>
        <end position="69"/>
    </location>
</feature>
<dbReference type="EMBL" id="AP024169">
    <property type="protein sequence ID" value="BCN31763.1"/>
    <property type="molecule type" value="Genomic_DNA"/>
</dbReference>
<evidence type="ECO:0000256" key="6">
    <source>
        <dbReference type="ARBA" id="ARBA00023136"/>
    </source>
</evidence>
<evidence type="ECO:0000259" key="8">
    <source>
        <dbReference type="Pfam" id="PF09335"/>
    </source>
</evidence>
<gene>
    <name evidence="9" type="primary">apl_2</name>
    <name evidence="9" type="ORF">bsdtb5_30580</name>
</gene>
<keyword evidence="6 7" id="KW-0472">Membrane</keyword>
<organism evidence="9 10">
    <name type="scientific">Anaeromicropila herbilytica</name>
    <dbReference type="NCBI Taxonomy" id="2785025"/>
    <lineage>
        <taxon>Bacteria</taxon>
        <taxon>Bacillati</taxon>
        <taxon>Bacillota</taxon>
        <taxon>Clostridia</taxon>
        <taxon>Lachnospirales</taxon>
        <taxon>Lachnospiraceae</taxon>
        <taxon>Anaeromicropila</taxon>
    </lineage>
</organism>
<keyword evidence="10" id="KW-1185">Reference proteome</keyword>
<dbReference type="AlphaFoldDB" id="A0A7R7IF40"/>
<dbReference type="InterPro" id="IPR051311">
    <property type="entry name" value="DedA_domain"/>
</dbReference>
<feature type="domain" description="VTT" evidence="8">
    <location>
        <begin position="30"/>
        <end position="161"/>
    </location>
</feature>
<dbReference type="InterPro" id="IPR032816">
    <property type="entry name" value="VTT_dom"/>
</dbReference>
<keyword evidence="5 7" id="KW-1133">Transmembrane helix</keyword>
<sequence>MQNAIMHIMEQYGYLGIFLLIILENIFPPIPSEIILTFGGFMTTFTSMTQVGIIAISTAGAVLGAYILYGIGRVLSPERLEKLLEYKFVRMLGFKKDDINKSVGWFSKRGKLTVFICRCIPIVRSLISIPAGMAKMNLIEFGIFTLFGTLIWNTLLVLLGTAAGQSWEKIAGYVDKFSSITLVVLVVIFVVGAAIFLKSRLGKKDKDKNID</sequence>
<protein>
    <submittedName>
        <fullName evidence="9">Alkaline phosphatase-like protein</fullName>
    </submittedName>
</protein>
<evidence type="ECO:0000256" key="7">
    <source>
        <dbReference type="SAM" id="Phobius"/>
    </source>
</evidence>
<keyword evidence="4 7" id="KW-0812">Transmembrane</keyword>
<feature type="transmembrane region" description="Helical" evidence="7">
    <location>
        <begin position="12"/>
        <end position="30"/>
    </location>
</feature>